<dbReference type="CDD" id="cd12108">
    <property type="entry name" value="Hr-like"/>
    <property type="match status" value="1"/>
</dbReference>
<dbReference type="Gene3D" id="1.20.120.520">
    <property type="entry name" value="nmb1532 protein domain like"/>
    <property type="match status" value="1"/>
</dbReference>
<dbReference type="PANTHER" id="PTHR38048">
    <property type="entry name" value="EXPRESSED PROTEIN"/>
    <property type="match status" value="1"/>
</dbReference>
<feature type="domain" description="Hemerythrin-like" evidence="1">
    <location>
        <begin position="44"/>
        <end position="165"/>
    </location>
</feature>
<dbReference type="AlphaFoldDB" id="A0AA39GM32"/>
<dbReference type="EMBL" id="JAPDFR010000003">
    <property type="protein sequence ID" value="KAK0388512.1"/>
    <property type="molecule type" value="Genomic_DNA"/>
</dbReference>
<reference evidence="2" key="1">
    <citation type="submission" date="2022-10" db="EMBL/GenBank/DDBJ databases">
        <title>Determination and structural analysis of whole genome sequence of Sarocladium strictum F4-1.</title>
        <authorList>
            <person name="Hu L."/>
            <person name="Jiang Y."/>
        </authorList>
    </citation>
    <scope>NUCLEOTIDE SEQUENCE</scope>
    <source>
        <strain evidence="2">F4-1</strain>
    </source>
</reference>
<organism evidence="2 3">
    <name type="scientific">Sarocladium strictum</name>
    <name type="common">Black bundle disease fungus</name>
    <name type="synonym">Acremonium strictum</name>
    <dbReference type="NCBI Taxonomy" id="5046"/>
    <lineage>
        <taxon>Eukaryota</taxon>
        <taxon>Fungi</taxon>
        <taxon>Dikarya</taxon>
        <taxon>Ascomycota</taxon>
        <taxon>Pezizomycotina</taxon>
        <taxon>Sordariomycetes</taxon>
        <taxon>Hypocreomycetidae</taxon>
        <taxon>Hypocreales</taxon>
        <taxon>Sarocladiaceae</taxon>
        <taxon>Sarocladium</taxon>
    </lineage>
</organism>
<evidence type="ECO:0000313" key="3">
    <source>
        <dbReference type="Proteomes" id="UP001175261"/>
    </source>
</evidence>
<dbReference type="PANTHER" id="PTHR38048:SF2">
    <property type="entry name" value="HEMERYTHRIN-LIKE DOMAIN-CONTAINING PROTEIN"/>
    <property type="match status" value="1"/>
</dbReference>
<sequence length="267" mass="30291">MSQEQKKLWCDGPYELISASKAGDKAGEKPTGSRAMAREMILVHNLLIRGINCVHRQAVRLSQEGSAQDKLDFASFALQWSRTLHHHHNLEEDELFPRLAAAAGDPELMNGPSSEHRDFDAGLEKYEAYLKAVLEGREEFDGTKLKGIVDEVMPIVHGHLVREIDVLLGLSRYEGSVDWMPIFEEVVGNSASRDMKQSWYRTDLFPLVLHLHDKSFEDGAFANFPPVPWIVLLGIRWIFCRTRASWWRFAGCDGNSMPQELPFAEEA</sequence>
<evidence type="ECO:0000259" key="1">
    <source>
        <dbReference type="Pfam" id="PF01814"/>
    </source>
</evidence>
<dbReference type="InterPro" id="IPR012312">
    <property type="entry name" value="Hemerythrin-like"/>
</dbReference>
<name>A0AA39GM32_SARSR</name>
<protein>
    <recommendedName>
        <fullName evidence="1">Hemerythrin-like domain-containing protein</fullName>
    </recommendedName>
</protein>
<comment type="caution">
    <text evidence="2">The sequence shown here is derived from an EMBL/GenBank/DDBJ whole genome shotgun (WGS) entry which is preliminary data.</text>
</comment>
<dbReference type="InterPro" id="IPR053206">
    <property type="entry name" value="Dimeric_xanthone_biosynth"/>
</dbReference>
<evidence type="ECO:0000313" key="2">
    <source>
        <dbReference type="EMBL" id="KAK0388512.1"/>
    </source>
</evidence>
<dbReference type="Pfam" id="PF01814">
    <property type="entry name" value="Hemerythrin"/>
    <property type="match status" value="1"/>
</dbReference>
<gene>
    <name evidence="2" type="ORF">NLU13_4755</name>
</gene>
<keyword evidence="3" id="KW-1185">Reference proteome</keyword>
<proteinExistence type="predicted"/>
<dbReference type="Proteomes" id="UP001175261">
    <property type="component" value="Unassembled WGS sequence"/>
</dbReference>
<accession>A0AA39GM32</accession>